<dbReference type="GO" id="GO:0043024">
    <property type="term" value="F:ribosomal small subunit binding"/>
    <property type="evidence" value="ECO:0007669"/>
    <property type="project" value="TreeGrafter"/>
</dbReference>
<keyword evidence="3" id="KW-0694">RNA-binding</keyword>
<keyword evidence="2" id="KW-0547">Nucleotide-binding</keyword>
<dbReference type="PROSITE" id="PS51713">
    <property type="entry name" value="G_ERA"/>
    <property type="match status" value="1"/>
</dbReference>
<dbReference type="InterPro" id="IPR006073">
    <property type="entry name" value="GTP-bd"/>
</dbReference>
<evidence type="ECO:0000313" key="6">
    <source>
        <dbReference type="EMBL" id="KKL69100.1"/>
    </source>
</evidence>
<name>A0A0F9GI41_9ZZZZ</name>
<evidence type="ECO:0000256" key="3">
    <source>
        <dbReference type="ARBA" id="ARBA00022884"/>
    </source>
</evidence>
<dbReference type="Gene3D" id="3.30.300.20">
    <property type="match status" value="1"/>
</dbReference>
<dbReference type="SUPFAM" id="SSF54814">
    <property type="entry name" value="Prokaryotic type KH domain (KH-domain type II)"/>
    <property type="match status" value="1"/>
</dbReference>
<dbReference type="InterPro" id="IPR027417">
    <property type="entry name" value="P-loop_NTPase"/>
</dbReference>
<keyword evidence="4" id="KW-0342">GTP-binding</keyword>
<dbReference type="GO" id="GO:0005525">
    <property type="term" value="F:GTP binding"/>
    <property type="evidence" value="ECO:0007669"/>
    <property type="project" value="UniProtKB-KW"/>
</dbReference>
<dbReference type="PANTHER" id="PTHR42698:SF1">
    <property type="entry name" value="GTPASE ERA, MITOCHONDRIAL"/>
    <property type="match status" value="1"/>
</dbReference>
<dbReference type="NCBIfam" id="TIGR00436">
    <property type="entry name" value="era"/>
    <property type="match status" value="1"/>
</dbReference>
<dbReference type="InterPro" id="IPR015946">
    <property type="entry name" value="KH_dom-like_a/b"/>
</dbReference>
<dbReference type="Gene3D" id="3.40.50.300">
    <property type="entry name" value="P-loop containing nucleotide triphosphate hydrolases"/>
    <property type="match status" value="1"/>
</dbReference>
<dbReference type="SUPFAM" id="SSF52540">
    <property type="entry name" value="P-loop containing nucleoside triphosphate hydrolases"/>
    <property type="match status" value="1"/>
</dbReference>
<dbReference type="PANTHER" id="PTHR42698">
    <property type="entry name" value="GTPASE ERA"/>
    <property type="match status" value="1"/>
</dbReference>
<protein>
    <recommendedName>
        <fullName evidence="5">Era-type G domain-containing protein</fullName>
    </recommendedName>
</protein>
<feature type="domain" description="Era-type G" evidence="5">
    <location>
        <begin position="10"/>
        <end position="177"/>
    </location>
</feature>
<comment type="caution">
    <text evidence="6">The sequence shown here is derived from an EMBL/GenBank/DDBJ whole genome shotgun (WGS) entry which is preliminary data.</text>
</comment>
<dbReference type="InterPro" id="IPR030388">
    <property type="entry name" value="G_ERA_dom"/>
</dbReference>
<dbReference type="InterPro" id="IPR009019">
    <property type="entry name" value="KH_sf_prok-type"/>
</dbReference>
<dbReference type="CDD" id="cd22534">
    <property type="entry name" value="KH-II_Era"/>
    <property type="match status" value="1"/>
</dbReference>
<dbReference type="InterPro" id="IPR005225">
    <property type="entry name" value="Small_GTP-bd"/>
</dbReference>
<dbReference type="InterPro" id="IPR005662">
    <property type="entry name" value="GTPase_Era-like"/>
</dbReference>
<evidence type="ECO:0000259" key="5">
    <source>
        <dbReference type="PROSITE" id="PS51713"/>
    </source>
</evidence>
<dbReference type="InterPro" id="IPR004044">
    <property type="entry name" value="KH_dom_type_2"/>
</dbReference>
<dbReference type="AlphaFoldDB" id="A0A0F9GI41"/>
<dbReference type="FunFam" id="3.30.300.20:FF:000003">
    <property type="entry name" value="GTPase Era"/>
    <property type="match status" value="1"/>
</dbReference>
<organism evidence="6">
    <name type="scientific">marine sediment metagenome</name>
    <dbReference type="NCBI Taxonomy" id="412755"/>
    <lineage>
        <taxon>unclassified sequences</taxon>
        <taxon>metagenomes</taxon>
        <taxon>ecological metagenomes</taxon>
    </lineage>
</organism>
<dbReference type="EMBL" id="LAZR01026323">
    <property type="protein sequence ID" value="KKL69100.1"/>
    <property type="molecule type" value="Genomic_DNA"/>
</dbReference>
<sequence>MTEETSKKYKSGFVTMWGRPNVGKSTLLNTLVGEKVAIVTPRPQTTRNRIMGVCEVENGQIVFLDTPGILKPKQRLDEYLIKSARTCLRDADVVLFVVDSTTPPHSDDKRAAQLLRSLKKDILLVANKIDISDISHLEGRIEEYKKLGDFKGGVAVSAITKINIPTLVDKILGLLPESPAYYPEGTITDQQEKLTIAELIREQVLIFARQEVPHGVAVVINEFTPRSDKLVYIAATIYVEKPTHKLIIVGGHGQMLKEIGTKSREGVQELLGKKVYLDLWVKVSKNWRKDEAALKRFGYK</sequence>
<dbReference type="GO" id="GO:0019843">
    <property type="term" value="F:rRNA binding"/>
    <property type="evidence" value="ECO:0007669"/>
    <property type="project" value="TreeGrafter"/>
</dbReference>
<dbReference type="NCBIfam" id="TIGR00231">
    <property type="entry name" value="small_GTP"/>
    <property type="match status" value="1"/>
</dbReference>
<dbReference type="Pfam" id="PF07650">
    <property type="entry name" value="KH_2"/>
    <property type="match status" value="1"/>
</dbReference>
<gene>
    <name evidence="6" type="ORF">LCGC14_2118330</name>
</gene>
<dbReference type="GO" id="GO:0000028">
    <property type="term" value="P:ribosomal small subunit assembly"/>
    <property type="evidence" value="ECO:0007669"/>
    <property type="project" value="TreeGrafter"/>
</dbReference>
<dbReference type="CDD" id="cd04163">
    <property type="entry name" value="Era"/>
    <property type="match status" value="1"/>
</dbReference>
<dbReference type="GO" id="GO:0005829">
    <property type="term" value="C:cytosol"/>
    <property type="evidence" value="ECO:0007669"/>
    <property type="project" value="TreeGrafter"/>
</dbReference>
<dbReference type="Pfam" id="PF01926">
    <property type="entry name" value="MMR_HSR1"/>
    <property type="match status" value="1"/>
</dbReference>
<evidence type="ECO:0000256" key="4">
    <source>
        <dbReference type="ARBA" id="ARBA00023134"/>
    </source>
</evidence>
<evidence type="ECO:0000256" key="2">
    <source>
        <dbReference type="ARBA" id="ARBA00022741"/>
    </source>
</evidence>
<reference evidence="6" key="1">
    <citation type="journal article" date="2015" name="Nature">
        <title>Complex archaea that bridge the gap between prokaryotes and eukaryotes.</title>
        <authorList>
            <person name="Spang A."/>
            <person name="Saw J.H."/>
            <person name="Jorgensen S.L."/>
            <person name="Zaremba-Niedzwiedzka K."/>
            <person name="Martijn J."/>
            <person name="Lind A.E."/>
            <person name="van Eijk R."/>
            <person name="Schleper C."/>
            <person name="Guy L."/>
            <person name="Ettema T.J."/>
        </authorList>
    </citation>
    <scope>NUCLEOTIDE SEQUENCE</scope>
</reference>
<evidence type="ECO:0000256" key="1">
    <source>
        <dbReference type="ARBA" id="ARBA00007921"/>
    </source>
</evidence>
<dbReference type="NCBIfam" id="NF000908">
    <property type="entry name" value="PRK00089.1"/>
    <property type="match status" value="1"/>
</dbReference>
<proteinExistence type="inferred from homology"/>
<comment type="similarity">
    <text evidence="1">Belongs to the TRAFAC class TrmE-Era-EngA-EngB-Septin-like GTPase superfamily. Era GTPase family.</text>
</comment>
<accession>A0A0F9GI41</accession>
<dbReference type="HAMAP" id="MF_00367">
    <property type="entry name" value="GTPase_Era"/>
    <property type="match status" value="1"/>
</dbReference>